<dbReference type="PANTHER" id="PTHR45033">
    <property type="match status" value="1"/>
</dbReference>
<keyword evidence="3" id="KW-1185">Reference proteome</keyword>
<dbReference type="AlphaFoldDB" id="A0A1H5UFW3"/>
<feature type="domain" description="Enoyl reductase (ER)" evidence="1">
    <location>
        <begin position="11"/>
        <end position="324"/>
    </location>
</feature>
<dbReference type="Gene3D" id="3.90.180.10">
    <property type="entry name" value="Medium-chain alcohol dehydrogenases, catalytic domain"/>
    <property type="match status" value="1"/>
</dbReference>
<dbReference type="InterPro" id="IPR036291">
    <property type="entry name" value="NAD(P)-bd_dom_sf"/>
</dbReference>
<evidence type="ECO:0000259" key="1">
    <source>
        <dbReference type="SMART" id="SM00829"/>
    </source>
</evidence>
<dbReference type="CDD" id="cd08276">
    <property type="entry name" value="MDR7"/>
    <property type="match status" value="1"/>
</dbReference>
<dbReference type="GO" id="GO:0016491">
    <property type="term" value="F:oxidoreductase activity"/>
    <property type="evidence" value="ECO:0007669"/>
    <property type="project" value="InterPro"/>
</dbReference>
<evidence type="ECO:0000313" key="2">
    <source>
        <dbReference type="EMBL" id="SEF73920.1"/>
    </source>
</evidence>
<dbReference type="SUPFAM" id="SSF51735">
    <property type="entry name" value="NAD(P)-binding Rossmann-fold domains"/>
    <property type="match status" value="1"/>
</dbReference>
<dbReference type="InterPro" id="IPR011032">
    <property type="entry name" value="GroES-like_sf"/>
</dbReference>
<dbReference type="SMART" id="SM00829">
    <property type="entry name" value="PKS_ER"/>
    <property type="match status" value="1"/>
</dbReference>
<organism evidence="2 3">
    <name type="scientific">Jhaorihella thermophila</name>
    <dbReference type="NCBI Taxonomy" id="488547"/>
    <lineage>
        <taxon>Bacteria</taxon>
        <taxon>Pseudomonadati</taxon>
        <taxon>Pseudomonadota</taxon>
        <taxon>Alphaproteobacteria</taxon>
        <taxon>Rhodobacterales</taxon>
        <taxon>Paracoccaceae</taxon>
        <taxon>Jhaorihella</taxon>
    </lineage>
</organism>
<name>A0A1H5UFW3_9RHOB</name>
<dbReference type="InterPro" id="IPR020843">
    <property type="entry name" value="ER"/>
</dbReference>
<dbReference type="InterPro" id="IPR013154">
    <property type="entry name" value="ADH-like_N"/>
</dbReference>
<dbReference type="SUPFAM" id="SSF50129">
    <property type="entry name" value="GroES-like"/>
    <property type="match status" value="1"/>
</dbReference>
<dbReference type="InterPro" id="IPR052711">
    <property type="entry name" value="Zinc_ADH-like"/>
</dbReference>
<evidence type="ECO:0000313" key="3">
    <source>
        <dbReference type="Proteomes" id="UP000236742"/>
    </source>
</evidence>
<protein>
    <submittedName>
        <fullName evidence="2">NADPH:quinone reductase</fullName>
    </submittedName>
</protein>
<gene>
    <name evidence="2" type="ORF">SAMN05421751_10437</name>
</gene>
<dbReference type="EMBL" id="FNVD01000004">
    <property type="protein sequence ID" value="SEF73920.1"/>
    <property type="molecule type" value="Genomic_DNA"/>
</dbReference>
<dbReference type="Gene3D" id="3.40.50.720">
    <property type="entry name" value="NAD(P)-binding Rossmann-like Domain"/>
    <property type="match status" value="1"/>
</dbReference>
<dbReference type="RefSeq" id="WP_104007276.1">
    <property type="nucleotide sequence ID" value="NZ_FNVD01000004.1"/>
</dbReference>
<dbReference type="OrthoDB" id="5295340at2"/>
<sequence length="332" mass="35281">MRAWRFAGGFGRDNLVLEPDETPEPGPRDVLLEMRAAALNWRDLVVMRGEHRRSVRPPLIPLSDGVGIVIAKGEQVEGLGLGDRVCPAFYQHWQGGPPPPDLGRGRLGGPLDGVLATHRVFPADAVVRVPDHLSDPQAATLPCAGITAWSALSDPAPVRPGEIVLILGSGGVALFAVVLARAAGARVIVTTSSSDRAARLREMGADHVIDRRTVPDWAGADRVLELGGAGTLNDSVRAVRTGGTIILVGNVTGNRADLFLPPVLTRRLTLHSVSCGPVSALRALVRAIDRHRLDPVIGRVFPFRDAPAAFDALERGRIFGKVCVSCQTEGPT</sequence>
<dbReference type="Proteomes" id="UP000236742">
    <property type="component" value="Unassembled WGS sequence"/>
</dbReference>
<proteinExistence type="predicted"/>
<dbReference type="Pfam" id="PF00107">
    <property type="entry name" value="ADH_zinc_N"/>
    <property type="match status" value="1"/>
</dbReference>
<reference evidence="2 3" key="1">
    <citation type="submission" date="2016-10" db="EMBL/GenBank/DDBJ databases">
        <authorList>
            <person name="de Groot N.N."/>
        </authorList>
    </citation>
    <scope>NUCLEOTIDE SEQUENCE [LARGE SCALE GENOMIC DNA]</scope>
    <source>
        <strain evidence="2 3">DSM 23413</strain>
    </source>
</reference>
<dbReference type="PANTHER" id="PTHR45033:SF2">
    <property type="entry name" value="ZINC-TYPE ALCOHOL DEHYDROGENASE-LIKE PROTEIN C1773.06C"/>
    <property type="match status" value="1"/>
</dbReference>
<dbReference type="InterPro" id="IPR013149">
    <property type="entry name" value="ADH-like_C"/>
</dbReference>
<dbReference type="Pfam" id="PF08240">
    <property type="entry name" value="ADH_N"/>
    <property type="match status" value="1"/>
</dbReference>
<accession>A0A1H5UFW3</accession>